<gene>
    <name evidence="2" type="ORF">KDW93_30720</name>
</gene>
<keyword evidence="1" id="KW-1133">Transmembrane helix</keyword>
<name>A0AA41EE55_9BURK</name>
<dbReference type="Proteomes" id="UP000682266">
    <property type="component" value="Unassembled WGS sequence"/>
</dbReference>
<evidence type="ECO:0000313" key="2">
    <source>
        <dbReference type="EMBL" id="MBR8133273.1"/>
    </source>
</evidence>
<reference evidence="2" key="1">
    <citation type="submission" date="2021-04" db="EMBL/GenBank/DDBJ databases">
        <title>A collection of bacterial strains from the Burkholderia cepacia Research Laboratory and Repository.</title>
        <authorList>
            <person name="Lipuma J."/>
            <person name="Spilker T."/>
        </authorList>
    </citation>
    <scope>NUCLEOTIDE SEQUENCE</scope>
    <source>
        <strain evidence="2">AU36012</strain>
    </source>
</reference>
<feature type="transmembrane region" description="Helical" evidence="1">
    <location>
        <begin position="71"/>
        <end position="96"/>
    </location>
</feature>
<organism evidence="2 3">
    <name type="scientific">Burkholderia ambifaria</name>
    <dbReference type="NCBI Taxonomy" id="152480"/>
    <lineage>
        <taxon>Bacteria</taxon>
        <taxon>Pseudomonadati</taxon>
        <taxon>Pseudomonadota</taxon>
        <taxon>Betaproteobacteria</taxon>
        <taxon>Burkholderiales</taxon>
        <taxon>Burkholderiaceae</taxon>
        <taxon>Burkholderia</taxon>
        <taxon>Burkholderia cepacia complex</taxon>
    </lineage>
</organism>
<proteinExistence type="predicted"/>
<dbReference type="AlphaFoldDB" id="A0AA41EE55"/>
<keyword evidence="1" id="KW-0812">Transmembrane</keyword>
<evidence type="ECO:0000256" key="1">
    <source>
        <dbReference type="SAM" id="Phobius"/>
    </source>
</evidence>
<dbReference type="RefSeq" id="WP_146124548.1">
    <property type="nucleotide sequence ID" value="NZ_CADERF010000035.1"/>
</dbReference>
<protein>
    <submittedName>
        <fullName evidence="2">Uncharacterized protein</fullName>
    </submittedName>
</protein>
<keyword evidence="1" id="KW-0472">Membrane</keyword>
<sequence>MIVSVGTVQNVLLCIPVTSDQSSALDQQVCPSSGTQYFHLQTQQAYVIDPASQPFLDGLAVPFDYVAAGGFFALAFSTVVSIWMVSASAGSILALIKRG</sequence>
<comment type="caution">
    <text evidence="2">The sequence shown here is derived from an EMBL/GenBank/DDBJ whole genome shotgun (WGS) entry which is preliminary data.</text>
</comment>
<dbReference type="EMBL" id="JAGSVG010000039">
    <property type="protein sequence ID" value="MBR8133273.1"/>
    <property type="molecule type" value="Genomic_DNA"/>
</dbReference>
<accession>A0AA41EE55</accession>
<evidence type="ECO:0000313" key="3">
    <source>
        <dbReference type="Proteomes" id="UP000682266"/>
    </source>
</evidence>